<feature type="non-terminal residue" evidence="1">
    <location>
        <position position="127"/>
    </location>
</feature>
<evidence type="ECO:0000313" key="2">
    <source>
        <dbReference type="Proteomes" id="UP000018948"/>
    </source>
</evidence>
<organism evidence="1 2">
    <name type="scientific">Phytophthora nicotianae P10297</name>
    <dbReference type="NCBI Taxonomy" id="1317064"/>
    <lineage>
        <taxon>Eukaryota</taxon>
        <taxon>Sar</taxon>
        <taxon>Stramenopiles</taxon>
        <taxon>Oomycota</taxon>
        <taxon>Peronosporomycetes</taxon>
        <taxon>Peronosporales</taxon>
        <taxon>Peronosporaceae</taxon>
        <taxon>Phytophthora</taxon>
    </lineage>
</organism>
<reference evidence="1 2" key="1">
    <citation type="submission" date="2013-11" db="EMBL/GenBank/DDBJ databases">
        <title>The Genome Sequence of Phytophthora parasitica P10297.</title>
        <authorList>
            <consortium name="The Broad Institute Genomics Platform"/>
            <person name="Russ C."/>
            <person name="Tyler B."/>
            <person name="Panabieres F."/>
            <person name="Shan W."/>
            <person name="Tripathy S."/>
            <person name="Grunwald N."/>
            <person name="Machado M."/>
            <person name="Johnson C.S."/>
            <person name="Walker B."/>
            <person name="Young S.K."/>
            <person name="Zeng Q."/>
            <person name="Gargeya S."/>
            <person name="Fitzgerald M."/>
            <person name="Haas B."/>
            <person name="Abouelleil A."/>
            <person name="Allen A.W."/>
            <person name="Alvarado L."/>
            <person name="Arachchi H.M."/>
            <person name="Berlin A.M."/>
            <person name="Chapman S.B."/>
            <person name="Gainer-Dewar J."/>
            <person name="Goldberg J."/>
            <person name="Griggs A."/>
            <person name="Gujja S."/>
            <person name="Hansen M."/>
            <person name="Howarth C."/>
            <person name="Imamovic A."/>
            <person name="Ireland A."/>
            <person name="Larimer J."/>
            <person name="McCowan C."/>
            <person name="Murphy C."/>
            <person name="Pearson M."/>
            <person name="Poon T.W."/>
            <person name="Priest M."/>
            <person name="Roberts A."/>
            <person name="Saif S."/>
            <person name="Shea T."/>
            <person name="Sisk P."/>
            <person name="Sykes S."/>
            <person name="Wortman J."/>
            <person name="Nusbaum C."/>
            <person name="Birren B."/>
        </authorList>
    </citation>
    <scope>NUCLEOTIDE SEQUENCE [LARGE SCALE GENOMIC DNA]</scope>
    <source>
        <strain evidence="1 2">P10297</strain>
    </source>
</reference>
<dbReference type="AlphaFoldDB" id="W2Z9Q7"/>
<dbReference type="Proteomes" id="UP000018948">
    <property type="component" value="Unassembled WGS sequence"/>
</dbReference>
<accession>W2Z9Q7</accession>
<dbReference type="EMBL" id="ANIY01001996">
    <property type="protein sequence ID" value="ETP43790.1"/>
    <property type="molecule type" value="Genomic_DNA"/>
</dbReference>
<sequence length="127" mass="14838">MPRKRKKKNTATTTQYAYQCVSRKLNQVCGLDFLRKELQQTTIVLRQVGLIGWKIVGMHILRSLDQGEPLPELNSMFFYRCCAASMGSTEKRDRYKTNPKYPDLHKTFLMYWELRQQLPTHVAPSLG</sequence>
<name>W2Z9Q7_PHYNI</name>
<evidence type="ECO:0000313" key="1">
    <source>
        <dbReference type="EMBL" id="ETP43790.1"/>
    </source>
</evidence>
<gene>
    <name evidence="1" type="ORF">F442_09544</name>
</gene>
<proteinExistence type="predicted"/>
<protein>
    <submittedName>
        <fullName evidence="1">Uncharacterized protein</fullName>
    </submittedName>
</protein>
<comment type="caution">
    <text evidence="1">The sequence shown here is derived from an EMBL/GenBank/DDBJ whole genome shotgun (WGS) entry which is preliminary data.</text>
</comment>